<dbReference type="RefSeq" id="WP_077111038.1">
    <property type="nucleotide sequence ID" value="NZ_JAFBFH010000063.1"/>
</dbReference>
<name>A0ABS2RDC5_9BACI</name>
<proteinExistence type="predicted"/>
<evidence type="ECO:0000313" key="2">
    <source>
        <dbReference type="EMBL" id="MBM7717647.1"/>
    </source>
</evidence>
<keyword evidence="3" id="KW-1185">Reference proteome</keyword>
<gene>
    <name evidence="2" type="ORF">JOC94_004678</name>
</gene>
<protein>
    <submittedName>
        <fullName evidence="2">ABC-type multidrug transport system fused ATPase/permease subunit</fullName>
    </submittedName>
</protein>
<evidence type="ECO:0000313" key="3">
    <source>
        <dbReference type="Proteomes" id="UP000823485"/>
    </source>
</evidence>
<reference evidence="2 3" key="1">
    <citation type="submission" date="2021-01" db="EMBL/GenBank/DDBJ databases">
        <title>Genomic Encyclopedia of Type Strains, Phase IV (KMG-IV): sequencing the most valuable type-strain genomes for metagenomic binning, comparative biology and taxonomic classification.</title>
        <authorList>
            <person name="Goeker M."/>
        </authorList>
    </citation>
    <scope>NUCLEOTIDE SEQUENCE [LARGE SCALE GENOMIC DNA]</scope>
    <source>
        <strain evidence="2 3">DSM 105453</strain>
    </source>
</reference>
<dbReference type="EMBL" id="JAFBFH010000063">
    <property type="protein sequence ID" value="MBM7717647.1"/>
    <property type="molecule type" value="Genomic_DNA"/>
</dbReference>
<comment type="caution">
    <text evidence="2">The sequence shown here is derived from an EMBL/GenBank/DDBJ whole genome shotgun (WGS) entry which is preliminary data.</text>
</comment>
<organism evidence="2 3">
    <name type="scientific">Siminovitchia thermophila</name>
    <dbReference type="NCBI Taxonomy" id="1245522"/>
    <lineage>
        <taxon>Bacteria</taxon>
        <taxon>Bacillati</taxon>
        <taxon>Bacillota</taxon>
        <taxon>Bacilli</taxon>
        <taxon>Bacillales</taxon>
        <taxon>Bacillaceae</taxon>
        <taxon>Siminovitchia</taxon>
    </lineage>
</organism>
<dbReference type="Proteomes" id="UP000823485">
    <property type="component" value="Unassembled WGS sequence"/>
</dbReference>
<evidence type="ECO:0000256" key="1">
    <source>
        <dbReference type="SAM" id="Phobius"/>
    </source>
</evidence>
<keyword evidence="1" id="KW-0812">Transmembrane</keyword>
<feature type="transmembrane region" description="Helical" evidence="1">
    <location>
        <begin position="60"/>
        <end position="81"/>
    </location>
</feature>
<accession>A0ABS2RDC5</accession>
<feature type="transmembrane region" description="Helical" evidence="1">
    <location>
        <begin position="20"/>
        <end position="40"/>
    </location>
</feature>
<keyword evidence="1" id="KW-1133">Transmembrane helix</keyword>
<sequence length="137" mass="16355">MKLYRKRGKRIRPSDASLFFQFIVFGLFGVWLVFFIPFHVKFLFVTTWEFDPIQTHFVSTYGLTSLIISLVMVAICAFVYYRYRYNHLKQMLHRQKLAKMILDNRWYETKQVMNERPSFLAEPHQVLGLLPSIALSP</sequence>
<keyword evidence="1" id="KW-0472">Membrane</keyword>